<dbReference type="EMBL" id="JAVRJZ010000004">
    <property type="protein sequence ID" value="KAK2723486.1"/>
    <property type="molecule type" value="Genomic_DNA"/>
</dbReference>
<accession>A0AA88IBF7</accession>
<dbReference type="Proteomes" id="UP001187531">
    <property type="component" value="Unassembled WGS sequence"/>
</dbReference>
<organism evidence="2 3">
    <name type="scientific">Artemia franciscana</name>
    <name type="common">Brine shrimp</name>
    <name type="synonym">Artemia sanfranciscana</name>
    <dbReference type="NCBI Taxonomy" id="6661"/>
    <lineage>
        <taxon>Eukaryota</taxon>
        <taxon>Metazoa</taxon>
        <taxon>Ecdysozoa</taxon>
        <taxon>Arthropoda</taxon>
        <taxon>Crustacea</taxon>
        <taxon>Branchiopoda</taxon>
        <taxon>Anostraca</taxon>
        <taxon>Artemiidae</taxon>
        <taxon>Artemia</taxon>
    </lineage>
</organism>
<protein>
    <submittedName>
        <fullName evidence="2">Uncharacterized protein</fullName>
    </submittedName>
</protein>
<evidence type="ECO:0000313" key="2">
    <source>
        <dbReference type="EMBL" id="KAK2723486.1"/>
    </source>
</evidence>
<feature type="region of interest" description="Disordered" evidence="1">
    <location>
        <begin position="24"/>
        <end position="43"/>
    </location>
</feature>
<feature type="non-terminal residue" evidence="2">
    <location>
        <position position="1"/>
    </location>
</feature>
<gene>
    <name evidence="2" type="ORF">QYM36_001973</name>
</gene>
<dbReference type="AlphaFoldDB" id="A0AA88IBF7"/>
<comment type="caution">
    <text evidence="2">The sequence shown here is derived from an EMBL/GenBank/DDBJ whole genome shotgun (WGS) entry which is preliminary data.</text>
</comment>
<sequence length="111" mass="12298">GNRNIDPDIHLEVLKIAKSLSSIEENRRPEGRSPSNASADLSGLRAQLATSKHDIALLKENIGKDIQLKVEEKSKERGNGNFQTEVIVSDILDAITVDYTPKVAFLEKFLK</sequence>
<reference evidence="2" key="1">
    <citation type="submission" date="2023-07" db="EMBL/GenBank/DDBJ databases">
        <title>Chromosome-level genome assembly of Artemia franciscana.</title>
        <authorList>
            <person name="Jo E."/>
        </authorList>
    </citation>
    <scope>NUCLEOTIDE SEQUENCE</scope>
    <source>
        <tissue evidence="2">Whole body</tissue>
    </source>
</reference>
<proteinExistence type="predicted"/>
<evidence type="ECO:0000313" key="3">
    <source>
        <dbReference type="Proteomes" id="UP001187531"/>
    </source>
</evidence>
<keyword evidence="3" id="KW-1185">Reference proteome</keyword>
<evidence type="ECO:0000256" key="1">
    <source>
        <dbReference type="SAM" id="MobiDB-lite"/>
    </source>
</evidence>
<name>A0AA88IBF7_ARTSF</name>